<keyword evidence="1" id="KW-0812">Transmembrane</keyword>
<comment type="caution">
    <text evidence="3">The sequence shown here is derived from an EMBL/GenBank/DDBJ whole genome shotgun (WGS) entry which is preliminary data.</text>
</comment>
<dbReference type="GO" id="GO:0043024">
    <property type="term" value="F:ribosomal small subunit binding"/>
    <property type="evidence" value="ECO:0007669"/>
    <property type="project" value="TreeGrafter"/>
</dbReference>
<evidence type="ECO:0000313" key="3">
    <source>
        <dbReference type="EMBL" id="RRC96253.1"/>
    </source>
</evidence>
<dbReference type="EMBL" id="RQZF01000001">
    <property type="protein sequence ID" value="RRC96253.1"/>
    <property type="molecule type" value="Genomic_DNA"/>
</dbReference>
<reference evidence="3 4" key="1">
    <citation type="submission" date="2018-11" db="EMBL/GenBank/DDBJ databases">
        <title>Genomes From Bacteria Associated with the Canine Oral Cavity: a Test Case for Automated Genome-Based Taxonomic Assignment.</title>
        <authorList>
            <person name="Coil D.A."/>
            <person name="Jospin G."/>
            <person name="Darling A.E."/>
            <person name="Wallis C."/>
            <person name="Davis I.J."/>
            <person name="Harris S."/>
            <person name="Eisen J.A."/>
            <person name="Holcombe L.J."/>
            <person name="O'Flynn C."/>
        </authorList>
    </citation>
    <scope>NUCLEOTIDE SEQUENCE [LARGE SCALE GENOMIC DNA]</scope>
    <source>
        <strain evidence="3 4">OH770</strain>
    </source>
</reference>
<dbReference type="OrthoDB" id="974105at2"/>
<keyword evidence="1" id="KW-0472">Membrane</keyword>
<dbReference type="RefSeq" id="WP_124867654.1">
    <property type="nucleotide sequence ID" value="NZ_RQZF01000001.1"/>
</dbReference>
<protein>
    <recommendedName>
        <fullName evidence="2">G domain-containing protein</fullName>
    </recommendedName>
</protein>
<dbReference type="PANTHER" id="PTHR42698:SF1">
    <property type="entry name" value="GTPASE ERA, MITOCHONDRIAL"/>
    <property type="match status" value="1"/>
</dbReference>
<dbReference type="PANTHER" id="PTHR42698">
    <property type="entry name" value="GTPASE ERA"/>
    <property type="match status" value="1"/>
</dbReference>
<feature type="transmembrane region" description="Helical" evidence="1">
    <location>
        <begin position="456"/>
        <end position="475"/>
    </location>
</feature>
<feature type="domain" description="G" evidence="2">
    <location>
        <begin position="66"/>
        <end position="212"/>
    </location>
</feature>
<name>A0A3P1SG35_9ACTO</name>
<dbReference type="GO" id="GO:0019843">
    <property type="term" value="F:rRNA binding"/>
    <property type="evidence" value="ECO:0007669"/>
    <property type="project" value="TreeGrafter"/>
</dbReference>
<feature type="transmembrane region" description="Helical" evidence="1">
    <location>
        <begin position="495"/>
        <end position="520"/>
    </location>
</feature>
<dbReference type="Pfam" id="PF01926">
    <property type="entry name" value="MMR_HSR1"/>
    <property type="match status" value="1"/>
</dbReference>
<keyword evidence="4" id="KW-1185">Reference proteome</keyword>
<evidence type="ECO:0000259" key="2">
    <source>
        <dbReference type="Pfam" id="PF01926"/>
    </source>
</evidence>
<evidence type="ECO:0000313" key="4">
    <source>
        <dbReference type="Proteomes" id="UP000280444"/>
    </source>
</evidence>
<dbReference type="InterPro" id="IPR005662">
    <property type="entry name" value="GTPase_Era-like"/>
</dbReference>
<dbReference type="GO" id="GO:0005829">
    <property type="term" value="C:cytosol"/>
    <property type="evidence" value="ECO:0007669"/>
    <property type="project" value="TreeGrafter"/>
</dbReference>
<accession>A0A3P1SG35</accession>
<sequence>MTQRRSSRPAHALELPAGALRTRVTSLSDLLYALEEDLSPEKMAATKAVMQRVSTRDSLDPFSVIVALVGATGSGKSSIFNAVAGAQLAATDVIRPTTRLPLAAVAPIDEDDAATPGEREGAGIGALLDWAGVTQRVEIPEPGRLPAGVCLIDVPDIDSVDRSNGELARRLHERVDIVVWVVDPQKYADAIIHNEWIAPMAARAQSVIVVLNQVDRLTVDERETVRASLTRLLQEDGLETPTIVETSALTGEGIAELVAQLGERAQRVRDDAVTLHADLDALRAQLRQELDLGHGTPGKNGAAGAWQPTQQGKDVHEALGLALAESEAVDGVAKAVRAAYRHRQVKTCGWLPLRWLGSLRIDPLKRLHLSGDGRQASMTHVDLSRLMGPSGVSVALRHSVEGFAQGRPEQWAQRIRRIARDRAESLTDALQRGIARTDLGMAATPSWWKAADLLQWLAWLVAIIGGGWLAVIHLVKHFLLVDIGAPQWGIVPVPTWLLAGGIAVSLIIATAAGIAGRIGAKRRGALARGRLQRSVAEVAKDHIGEPLMAEHARQVAVVEALVGE</sequence>
<dbReference type="GO" id="GO:0005525">
    <property type="term" value="F:GTP binding"/>
    <property type="evidence" value="ECO:0007669"/>
    <property type="project" value="InterPro"/>
</dbReference>
<dbReference type="SUPFAM" id="SSF52540">
    <property type="entry name" value="P-loop containing nucleoside triphosphate hydrolases"/>
    <property type="match status" value="1"/>
</dbReference>
<dbReference type="Gene3D" id="3.40.50.300">
    <property type="entry name" value="P-loop containing nucleotide triphosphate hydrolases"/>
    <property type="match status" value="1"/>
</dbReference>
<evidence type="ECO:0000256" key="1">
    <source>
        <dbReference type="SAM" id="Phobius"/>
    </source>
</evidence>
<dbReference type="GO" id="GO:0000028">
    <property type="term" value="P:ribosomal small subunit assembly"/>
    <property type="evidence" value="ECO:0007669"/>
    <property type="project" value="TreeGrafter"/>
</dbReference>
<dbReference type="AlphaFoldDB" id="A0A3P1SG35"/>
<dbReference type="InterPro" id="IPR006073">
    <property type="entry name" value="GTP-bd"/>
</dbReference>
<proteinExistence type="predicted"/>
<gene>
    <name evidence="3" type="ORF">EII11_00915</name>
</gene>
<dbReference type="Proteomes" id="UP000280444">
    <property type="component" value="Unassembled WGS sequence"/>
</dbReference>
<organism evidence="3 4">
    <name type="scientific">Schaalia canis</name>
    <dbReference type="NCBI Taxonomy" id="100469"/>
    <lineage>
        <taxon>Bacteria</taxon>
        <taxon>Bacillati</taxon>
        <taxon>Actinomycetota</taxon>
        <taxon>Actinomycetes</taxon>
        <taxon>Actinomycetales</taxon>
        <taxon>Actinomycetaceae</taxon>
        <taxon>Schaalia</taxon>
    </lineage>
</organism>
<keyword evidence="1" id="KW-1133">Transmembrane helix</keyword>
<dbReference type="InterPro" id="IPR027417">
    <property type="entry name" value="P-loop_NTPase"/>
</dbReference>